<reference evidence="12 13" key="1">
    <citation type="submission" date="2023-11" db="EMBL/GenBank/DDBJ databases">
        <authorList>
            <person name="Panchal A.K."/>
            <person name="Meaney J.S."/>
            <person name="Karas B.J."/>
            <person name="diCenzo G.C."/>
        </authorList>
    </citation>
    <scope>NUCLEOTIDE SEQUENCE [LARGE SCALE GENOMIC DNA]</scope>
    <source>
        <strain evidence="12 13">NZP2235</strain>
    </source>
</reference>
<evidence type="ECO:0000256" key="3">
    <source>
        <dbReference type="ARBA" id="ARBA00011890"/>
    </source>
</evidence>
<evidence type="ECO:0000256" key="7">
    <source>
        <dbReference type="ARBA" id="ARBA00022679"/>
    </source>
</evidence>
<accession>A0ABZ0VRS2</accession>
<keyword evidence="5" id="KW-0963">Cytoplasm</keyword>
<keyword evidence="6 12" id="KW-0489">Methyltransferase</keyword>
<evidence type="ECO:0000313" key="13">
    <source>
        <dbReference type="Proteomes" id="UP001322481"/>
    </source>
</evidence>
<dbReference type="GO" id="GO:0032259">
    <property type="term" value="P:methylation"/>
    <property type="evidence" value="ECO:0007669"/>
    <property type="project" value="UniProtKB-KW"/>
</dbReference>
<evidence type="ECO:0000256" key="1">
    <source>
        <dbReference type="ARBA" id="ARBA00004496"/>
    </source>
</evidence>
<comment type="subcellular location">
    <subcellularLocation>
        <location evidence="1">Cytoplasm</location>
    </subcellularLocation>
</comment>
<dbReference type="CDD" id="cd02440">
    <property type="entry name" value="AdoMet_MTases"/>
    <property type="match status" value="1"/>
</dbReference>
<evidence type="ECO:0000256" key="11">
    <source>
        <dbReference type="ARBA" id="ARBA00031350"/>
    </source>
</evidence>
<dbReference type="Gene3D" id="3.40.50.150">
    <property type="entry name" value="Vaccinia Virus protein VP39"/>
    <property type="match status" value="1"/>
</dbReference>
<dbReference type="GO" id="GO:0004719">
    <property type="term" value="F:protein-L-isoaspartate (D-aspartate) O-methyltransferase activity"/>
    <property type="evidence" value="ECO:0007669"/>
    <property type="project" value="UniProtKB-EC"/>
</dbReference>
<dbReference type="PANTHER" id="PTHR11579">
    <property type="entry name" value="PROTEIN-L-ISOASPARTATE O-METHYLTRANSFERASE"/>
    <property type="match status" value="1"/>
</dbReference>
<gene>
    <name evidence="12" type="ORF">U0R22_003899</name>
</gene>
<dbReference type="InterPro" id="IPR029063">
    <property type="entry name" value="SAM-dependent_MTases_sf"/>
</dbReference>
<evidence type="ECO:0000256" key="8">
    <source>
        <dbReference type="ARBA" id="ARBA00022691"/>
    </source>
</evidence>
<dbReference type="Proteomes" id="UP001322481">
    <property type="component" value="Chromosome"/>
</dbReference>
<evidence type="ECO:0000256" key="5">
    <source>
        <dbReference type="ARBA" id="ARBA00022490"/>
    </source>
</evidence>
<dbReference type="PROSITE" id="PS01279">
    <property type="entry name" value="PCMT"/>
    <property type="match status" value="1"/>
</dbReference>
<keyword evidence="7 12" id="KW-0808">Transferase</keyword>
<evidence type="ECO:0000256" key="9">
    <source>
        <dbReference type="ARBA" id="ARBA00030757"/>
    </source>
</evidence>
<keyword evidence="8" id="KW-0949">S-adenosyl-L-methionine</keyword>
<evidence type="ECO:0000256" key="10">
    <source>
        <dbReference type="ARBA" id="ARBA00031323"/>
    </source>
</evidence>
<organism evidence="12 13">
    <name type="scientific">Mesorhizobium huakuii</name>
    <dbReference type="NCBI Taxonomy" id="28104"/>
    <lineage>
        <taxon>Bacteria</taxon>
        <taxon>Pseudomonadati</taxon>
        <taxon>Pseudomonadota</taxon>
        <taxon>Alphaproteobacteria</taxon>
        <taxon>Hyphomicrobiales</taxon>
        <taxon>Phyllobacteriaceae</taxon>
        <taxon>Mesorhizobium</taxon>
    </lineage>
</organism>
<comment type="similarity">
    <text evidence="2">Belongs to the methyltransferase superfamily. L-isoaspartyl/D-aspartyl protein methyltransferase family.</text>
</comment>
<evidence type="ECO:0000256" key="4">
    <source>
        <dbReference type="ARBA" id="ARBA00013346"/>
    </source>
</evidence>
<dbReference type="Pfam" id="PF01135">
    <property type="entry name" value="PCMT"/>
    <property type="match status" value="1"/>
</dbReference>
<dbReference type="EMBL" id="CP139858">
    <property type="protein sequence ID" value="WQB99708.1"/>
    <property type="molecule type" value="Genomic_DNA"/>
</dbReference>
<dbReference type="PANTHER" id="PTHR11579:SF0">
    <property type="entry name" value="PROTEIN-L-ISOASPARTATE(D-ASPARTATE) O-METHYLTRANSFERASE"/>
    <property type="match status" value="1"/>
</dbReference>
<proteinExistence type="inferred from homology"/>
<dbReference type="SUPFAM" id="SSF53335">
    <property type="entry name" value="S-adenosyl-L-methionine-dependent methyltransferases"/>
    <property type="match status" value="1"/>
</dbReference>
<dbReference type="RefSeq" id="WP_322414479.1">
    <property type="nucleotide sequence ID" value="NZ_CP139858.1"/>
</dbReference>
<dbReference type="NCBIfam" id="NF001453">
    <property type="entry name" value="PRK00312.1"/>
    <property type="match status" value="1"/>
</dbReference>
<evidence type="ECO:0000256" key="2">
    <source>
        <dbReference type="ARBA" id="ARBA00005369"/>
    </source>
</evidence>
<name>A0ABZ0VRS2_9HYPH</name>
<evidence type="ECO:0000313" key="12">
    <source>
        <dbReference type="EMBL" id="WQB99708.1"/>
    </source>
</evidence>
<dbReference type="InterPro" id="IPR000682">
    <property type="entry name" value="PCMT"/>
</dbReference>
<sequence length="217" mass="23317">MNLPIDDREGFAAFLLRLRGRGTVPKALIAAFEATPRRGFLAAHFHQLAWSDRMLPIECGEAIEGADMQAAVIAALAIETGNRVLEIGTGSGYTAAVMSRLAGRIVTIDRYKTLVEQARQRFEALGIGNVIVRQADGSGGLPAEGPFDRIVAWAAFDSLPRFLLDQLSSGGIVIAPIGPEEGEQVLAKLTKVGSRFEREDIGLVRLQPILRSVAAVI</sequence>
<protein>
    <recommendedName>
        <fullName evidence="4">Protein-L-isoaspartate O-methyltransferase</fullName>
        <ecNumber evidence="3">2.1.1.77</ecNumber>
    </recommendedName>
    <alternativeName>
        <fullName evidence="11">L-isoaspartyl protein carboxyl methyltransferase</fullName>
    </alternativeName>
    <alternativeName>
        <fullName evidence="9">Protein L-isoaspartyl methyltransferase</fullName>
    </alternativeName>
    <alternativeName>
        <fullName evidence="10">Protein-beta-aspartate methyltransferase</fullName>
    </alternativeName>
</protein>
<evidence type="ECO:0000256" key="6">
    <source>
        <dbReference type="ARBA" id="ARBA00022603"/>
    </source>
</evidence>
<keyword evidence="13" id="KW-1185">Reference proteome</keyword>
<dbReference type="EC" id="2.1.1.77" evidence="3"/>